<evidence type="ECO:0000313" key="2">
    <source>
        <dbReference type="Proteomes" id="UP000283523"/>
    </source>
</evidence>
<dbReference type="Pfam" id="PF10042">
    <property type="entry name" value="DUF2278"/>
    <property type="match status" value="1"/>
</dbReference>
<dbReference type="AlphaFoldDB" id="A0A418M9F1"/>
<accession>A0A418M9F1</accession>
<comment type="caution">
    <text evidence="1">The sequence shown here is derived from an EMBL/GenBank/DDBJ whole genome shotgun (WGS) entry which is preliminary data.</text>
</comment>
<dbReference type="SUPFAM" id="SSF74853">
    <property type="entry name" value="Lamin A/C globular tail domain"/>
    <property type="match status" value="1"/>
</dbReference>
<dbReference type="InterPro" id="IPR019268">
    <property type="entry name" value="DUF2278"/>
</dbReference>
<evidence type="ECO:0000313" key="1">
    <source>
        <dbReference type="EMBL" id="RIV22725.1"/>
    </source>
</evidence>
<organism evidence="1 2">
    <name type="scientific">Fibrisoma montanum</name>
    <dbReference type="NCBI Taxonomy" id="2305895"/>
    <lineage>
        <taxon>Bacteria</taxon>
        <taxon>Pseudomonadati</taxon>
        <taxon>Bacteroidota</taxon>
        <taxon>Cytophagia</taxon>
        <taxon>Cytophagales</taxon>
        <taxon>Spirosomataceae</taxon>
        <taxon>Fibrisoma</taxon>
    </lineage>
</organism>
<dbReference type="InterPro" id="IPR036415">
    <property type="entry name" value="Lamin_tail_dom_sf"/>
</dbReference>
<dbReference type="OrthoDB" id="291334at2"/>
<reference evidence="1 2" key="1">
    <citation type="submission" date="2018-08" db="EMBL/GenBank/DDBJ databases">
        <title>Fibrisoma montanum sp. nov., isolated from Danxia mountain soil.</title>
        <authorList>
            <person name="Huang Y."/>
        </authorList>
    </citation>
    <scope>NUCLEOTIDE SEQUENCE [LARGE SCALE GENOMIC DNA]</scope>
    <source>
        <strain evidence="1 2">HYT19</strain>
    </source>
</reference>
<dbReference type="RefSeq" id="WP_119668902.1">
    <property type="nucleotide sequence ID" value="NZ_QXED01000004.1"/>
</dbReference>
<gene>
    <name evidence="1" type="ORF">DYU11_16700</name>
</gene>
<keyword evidence="2" id="KW-1185">Reference proteome</keyword>
<name>A0A418M9F1_9BACT</name>
<dbReference type="EMBL" id="QXED01000004">
    <property type="protein sequence ID" value="RIV22725.1"/>
    <property type="molecule type" value="Genomic_DNA"/>
</dbReference>
<sequence length="335" mass="37174">MPLKNYGVLKGKVVGAKPGGASSNHFHVLIDAAGVSYRIAINVYSQSTNNRDLQFFLAENFQHPITSQVKSLPVGFTEVAQQPDGQALDFIRGNLFDINQMAVIPRFQEGPDNDLNDKINFYIDRALRREATLYAFGETWGPENDRPDQYFSFLPGRGIHDIHMNQGNPNPGPHAWQNGVWQDGGFLIHFEPENNWVGYFLKFQSQSVHTDDLTGHPIPFDQPNLPEVRKGIRMLAALINPIGNDPGLEKILLFNPLPDTISLNGWGILDSAEKKETLSGTLASGETKTITLSGRNAQLSNRGGLITLIDENGLKIHGVNYTEQDARASGQWLIF</sequence>
<proteinExistence type="predicted"/>
<protein>
    <submittedName>
        <fullName evidence="1">DUF2278 family protein</fullName>
    </submittedName>
</protein>
<dbReference type="Proteomes" id="UP000283523">
    <property type="component" value="Unassembled WGS sequence"/>
</dbReference>